<name>A0A974DRG5_XENLA</name>
<accession>A0A974DRG5</accession>
<feature type="non-terminal residue" evidence="2">
    <location>
        <position position="1"/>
    </location>
</feature>
<evidence type="ECO:0000256" key="1">
    <source>
        <dbReference type="SAM" id="MobiDB-lite"/>
    </source>
</evidence>
<evidence type="ECO:0000313" key="3">
    <source>
        <dbReference type="Proteomes" id="UP000694892"/>
    </source>
</evidence>
<proteinExistence type="predicted"/>
<feature type="compositionally biased region" description="Polar residues" evidence="1">
    <location>
        <begin position="26"/>
        <end position="37"/>
    </location>
</feature>
<gene>
    <name evidence="2" type="ORF">XELAEV_18008836mg</name>
</gene>
<dbReference type="EMBL" id="CM004467">
    <property type="protein sequence ID" value="OCT96628.1"/>
    <property type="molecule type" value="Genomic_DNA"/>
</dbReference>
<sequence length="97" mass="11062">CREKRDFSVQMRDCGLSCQKRDCPSEKQTVGRNQESPNLIGGGEHEWHDLIGGGLPHSNLQTYTHAASHEAERHFLTEFVDRRGNMLLTDVNHSQLF</sequence>
<evidence type="ECO:0000313" key="2">
    <source>
        <dbReference type="EMBL" id="OCT96628.1"/>
    </source>
</evidence>
<organism evidence="2 3">
    <name type="scientific">Xenopus laevis</name>
    <name type="common">African clawed frog</name>
    <dbReference type="NCBI Taxonomy" id="8355"/>
    <lineage>
        <taxon>Eukaryota</taxon>
        <taxon>Metazoa</taxon>
        <taxon>Chordata</taxon>
        <taxon>Craniata</taxon>
        <taxon>Vertebrata</taxon>
        <taxon>Euteleostomi</taxon>
        <taxon>Amphibia</taxon>
        <taxon>Batrachia</taxon>
        <taxon>Anura</taxon>
        <taxon>Pipoidea</taxon>
        <taxon>Pipidae</taxon>
        <taxon>Xenopodinae</taxon>
        <taxon>Xenopus</taxon>
        <taxon>Xenopus</taxon>
    </lineage>
</organism>
<protein>
    <submittedName>
        <fullName evidence="2">Uncharacterized protein</fullName>
    </submittedName>
</protein>
<reference evidence="3" key="1">
    <citation type="journal article" date="2016" name="Nature">
        <title>Genome evolution in the allotetraploid frog Xenopus laevis.</title>
        <authorList>
            <person name="Session A.M."/>
            <person name="Uno Y."/>
            <person name="Kwon T."/>
            <person name="Chapman J.A."/>
            <person name="Toyoda A."/>
            <person name="Takahashi S."/>
            <person name="Fukui A."/>
            <person name="Hikosaka A."/>
            <person name="Suzuki A."/>
            <person name="Kondo M."/>
            <person name="van Heeringen S.J."/>
            <person name="Quigley I."/>
            <person name="Heinz S."/>
            <person name="Ogino H."/>
            <person name="Ochi H."/>
            <person name="Hellsten U."/>
            <person name="Lyons J.B."/>
            <person name="Simakov O."/>
            <person name="Putnam N."/>
            <person name="Stites J."/>
            <person name="Kuroki Y."/>
            <person name="Tanaka T."/>
            <person name="Michiue T."/>
            <person name="Watanabe M."/>
            <person name="Bogdanovic O."/>
            <person name="Lister R."/>
            <person name="Georgiou G."/>
            <person name="Paranjpe S.S."/>
            <person name="van Kruijsbergen I."/>
            <person name="Shu S."/>
            <person name="Carlson J."/>
            <person name="Kinoshita T."/>
            <person name="Ohta Y."/>
            <person name="Mawaribuchi S."/>
            <person name="Jenkins J."/>
            <person name="Grimwood J."/>
            <person name="Schmutz J."/>
            <person name="Mitros T."/>
            <person name="Mozaffari S.V."/>
            <person name="Suzuki Y."/>
            <person name="Haramoto Y."/>
            <person name="Yamamoto T.S."/>
            <person name="Takagi C."/>
            <person name="Heald R."/>
            <person name="Miller K."/>
            <person name="Haudenschild C."/>
            <person name="Kitzman J."/>
            <person name="Nakayama T."/>
            <person name="Izutsu Y."/>
            <person name="Robert J."/>
            <person name="Fortriede J."/>
            <person name="Burns K."/>
            <person name="Lotay V."/>
            <person name="Karimi K."/>
            <person name="Yasuoka Y."/>
            <person name="Dichmann D.S."/>
            <person name="Flajnik M.F."/>
            <person name="Houston D.W."/>
            <person name="Shendure J."/>
            <person name="DuPasquier L."/>
            <person name="Vize P.D."/>
            <person name="Zorn A.M."/>
            <person name="Ito M."/>
            <person name="Marcotte E.M."/>
            <person name="Wallingford J.B."/>
            <person name="Ito Y."/>
            <person name="Asashima M."/>
            <person name="Ueno N."/>
            <person name="Matsuda Y."/>
            <person name="Veenstra G.J."/>
            <person name="Fujiyama A."/>
            <person name="Harland R.M."/>
            <person name="Taira M."/>
            <person name="Rokhsar D.S."/>
        </authorList>
    </citation>
    <scope>NUCLEOTIDE SEQUENCE [LARGE SCALE GENOMIC DNA]</scope>
    <source>
        <strain evidence="3">J</strain>
    </source>
</reference>
<feature type="region of interest" description="Disordered" evidence="1">
    <location>
        <begin position="23"/>
        <end position="44"/>
    </location>
</feature>
<dbReference type="Proteomes" id="UP000694892">
    <property type="component" value="Chromosome 1S"/>
</dbReference>
<dbReference type="AlphaFoldDB" id="A0A974DRG5"/>